<organism evidence="8 9">
    <name type="scientific">Solilutibacter tolerans</name>
    <dbReference type="NCBI Taxonomy" id="1604334"/>
    <lineage>
        <taxon>Bacteria</taxon>
        <taxon>Pseudomonadati</taxon>
        <taxon>Pseudomonadota</taxon>
        <taxon>Gammaproteobacteria</taxon>
        <taxon>Lysobacterales</taxon>
        <taxon>Lysobacteraceae</taxon>
        <taxon>Solilutibacter</taxon>
    </lineage>
</organism>
<dbReference type="GO" id="GO:0006106">
    <property type="term" value="P:fumarate metabolic process"/>
    <property type="evidence" value="ECO:0007669"/>
    <property type="project" value="InterPro"/>
</dbReference>
<dbReference type="Gene3D" id="1.10.275.10">
    <property type="entry name" value="Fumarase/aspartase (N-terminal domain)"/>
    <property type="match status" value="1"/>
</dbReference>
<dbReference type="RefSeq" id="WP_076587737.1">
    <property type="nucleotide sequence ID" value="NZ_FTLW01000004.1"/>
</dbReference>
<feature type="active site" description="Proton donor/acceptor" evidence="5">
    <location>
        <position position="184"/>
    </location>
</feature>
<evidence type="ECO:0000256" key="5">
    <source>
        <dbReference type="HAMAP-Rule" id="MF_00743"/>
    </source>
</evidence>
<reference evidence="9" key="1">
    <citation type="submission" date="2017-01" db="EMBL/GenBank/DDBJ databases">
        <authorList>
            <person name="Varghese N."/>
            <person name="Submissions S."/>
        </authorList>
    </citation>
    <scope>NUCLEOTIDE SEQUENCE [LARGE SCALE GENOMIC DNA]</scope>
    <source>
        <strain evidence="9">UM1</strain>
    </source>
</reference>
<feature type="binding site" evidence="5">
    <location>
        <position position="315"/>
    </location>
    <ligand>
        <name>substrate</name>
    </ligand>
</feature>
<sequence>MAESPETRIEHDSMGELQVPADALWGAQTQRAVQNFSVSGIPMHPGFIHALGAIKAAAAEVNAGLGLLDDKRAAAIARSARLVADGEFDDQFPLDRFQTGSGTSTNMNANEVIARLASTKRLAVHPNDHVNLGQSSNDVIPTTMRVASVVALKHELLPAITHLRKTIDKRARGLKNVVKTGRTHLMDAMPLTFAQEFGAWSAQLASCEARLKDTERRVRRLPIGGTAIGTGINAHTRFGKKMATALGQATGIKFESAADKFEGIAAQDDLVELSGQLNALAVALTKIANDLRWMNAGPLAGLGEVELPALQPGSSIMPGKVNPVICESLAMVSAQVMGLHTANTVAGASGNFQLNVMLPLIAGNLLDAMEWLSNGMRLLADRVIAGLSVRKDVVDAALARNPILVTALNPVIGYEKAAAIAKRAYKEGRPVLDVAIEDSGLAEAQLKRLLDPKALTAGGIHAGSSAGG</sequence>
<evidence type="ECO:0000256" key="4">
    <source>
        <dbReference type="ARBA" id="ARBA00023239"/>
    </source>
</evidence>
<evidence type="ECO:0000313" key="9">
    <source>
        <dbReference type="Proteomes" id="UP000241788"/>
    </source>
</evidence>
<dbReference type="GO" id="GO:0005737">
    <property type="term" value="C:cytoplasm"/>
    <property type="evidence" value="ECO:0007669"/>
    <property type="project" value="UniProtKB-SubCell"/>
</dbReference>
<keyword evidence="2 5" id="KW-0963">Cytoplasm</keyword>
<dbReference type="GO" id="GO:0006099">
    <property type="term" value="P:tricarboxylic acid cycle"/>
    <property type="evidence" value="ECO:0007669"/>
    <property type="project" value="UniProtKB-UniRule"/>
</dbReference>
<dbReference type="Gene3D" id="1.10.40.30">
    <property type="entry name" value="Fumarase/aspartase (C-terminal domain)"/>
    <property type="match status" value="1"/>
</dbReference>
<evidence type="ECO:0000256" key="1">
    <source>
        <dbReference type="ARBA" id="ARBA00009084"/>
    </source>
</evidence>
<dbReference type="HAMAP" id="MF_00743">
    <property type="entry name" value="FumaraseC"/>
    <property type="match status" value="1"/>
</dbReference>
<evidence type="ECO:0000256" key="2">
    <source>
        <dbReference type="ARBA" id="ARBA00022490"/>
    </source>
</evidence>
<dbReference type="Gene3D" id="1.20.200.10">
    <property type="entry name" value="Fumarase/aspartase (Central domain)"/>
    <property type="match status" value="1"/>
</dbReference>
<dbReference type="InterPro" id="IPR024083">
    <property type="entry name" value="Fumarase/histidase_N"/>
</dbReference>
<feature type="binding site" evidence="5">
    <location>
        <position position="183"/>
    </location>
    <ligand>
        <name>substrate</name>
    </ligand>
</feature>
<dbReference type="GO" id="GO:0004333">
    <property type="term" value="F:fumarate hydratase activity"/>
    <property type="evidence" value="ECO:0007669"/>
    <property type="project" value="UniProtKB-UniRule"/>
</dbReference>
<comment type="function">
    <text evidence="5">Involved in the TCA cycle. Catalyzes the stereospecific interconversion of fumarate to L-malate.</text>
</comment>
<comment type="similarity">
    <text evidence="1 5">Belongs to the class-II fumarase/aspartase family. Fumarase subfamily.</text>
</comment>
<dbReference type="PANTHER" id="PTHR11444">
    <property type="entry name" value="ASPARTATEAMMONIA/ARGININOSUCCINATE/ADENYLOSUCCINATE LYASE"/>
    <property type="match status" value="1"/>
</dbReference>
<dbReference type="FunFam" id="1.20.200.10:FF:000001">
    <property type="entry name" value="Fumarate hydratase, mitochondrial"/>
    <property type="match status" value="1"/>
</dbReference>
<dbReference type="OrthoDB" id="9802809at2"/>
<dbReference type="PANTHER" id="PTHR11444:SF22">
    <property type="entry name" value="FUMARATE HYDRATASE CLASS II"/>
    <property type="match status" value="1"/>
</dbReference>
<dbReference type="PROSITE" id="PS00163">
    <property type="entry name" value="FUMARATE_LYASES"/>
    <property type="match status" value="1"/>
</dbReference>
<keyword evidence="9" id="KW-1185">Reference proteome</keyword>
<feature type="domain" description="Fumarate lyase N-terminal" evidence="6">
    <location>
        <begin position="15"/>
        <end position="338"/>
    </location>
</feature>
<comment type="catalytic activity">
    <reaction evidence="5">
        <text>(S)-malate = fumarate + H2O</text>
        <dbReference type="Rhea" id="RHEA:12460"/>
        <dbReference type="ChEBI" id="CHEBI:15377"/>
        <dbReference type="ChEBI" id="CHEBI:15589"/>
        <dbReference type="ChEBI" id="CHEBI:29806"/>
        <dbReference type="EC" id="4.2.1.2"/>
    </reaction>
</comment>
<evidence type="ECO:0000259" key="6">
    <source>
        <dbReference type="Pfam" id="PF00206"/>
    </source>
</evidence>
<dbReference type="InterPro" id="IPR005677">
    <property type="entry name" value="Fum_hydII"/>
</dbReference>
<accession>A0A1N6W8H4</accession>
<feature type="domain" description="Fumarase C C-terminal" evidence="7">
    <location>
        <begin position="404"/>
        <end position="456"/>
    </location>
</feature>
<feature type="site" description="Important for catalytic activity" evidence="5">
    <location>
        <position position="327"/>
    </location>
</feature>
<dbReference type="Proteomes" id="UP000241788">
    <property type="component" value="Unassembled WGS sequence"/>
</dbReference>
<feature type="binding site" evidence="5">
    <location>
        <begin position="101"/>
        <end position="103"/>
    </location>
    <ligand>
        <name>substrate</name>
    </ligand>
</feature>
<dbReference type="SUPFAM" id="SSF48557">
    <property type="entry name" value="L-aspartase-like"/>
    <property type="match status" value="1"/>
</dbReference>
<feature type="binding site" evidence="5">
    <location>
        <begin position="320"/>
        <end position="322"/>
    </location>
    <ligand>
        <name>substrate</name>
    </ligand>
</feature>
<feature type="active site" evidence="5">
    <location>
        <position position="314"/>
    </location>
</feature>
<dbReference type="PRINTS" id="PR00149">
    <property type="entry name" value="FUMRATELYASE"/>
</dbReference>
<dbReference type="FunFam" id="1.10.40.30:FF:000002">
    <property type="entry name" value="Fumarate hydratase class II"/>
    <property type="match status" value="1"/>
</dbReference>
<keyword evidence="3 5" id="KW-0816">Tricarboxylic acid cycle</keyword>
<evidence type="ECO:0000259" key="7">
    <source>
        <dbReference type="Pfam" id="PF10415"/>
    </source>
</evidence>
<dbReference type="Pfam" id="PF10415">
    <property type="entry name" value="FumaraseC_C"/>
    <property type="match status" value="1"/>
</dbReference>
<protein>
    <recommendedName>
        <fullName evidence="5">Fumarate hydratase class II</fullName>
        <shortName evidence="5">Fumarase C</shortName>
        <ecNumber evidence="5">4.2.1.2</ecNumber>
    </recommendedName>
    <alternativeName>
        <fullName evidence="5">Aerobic fumarase</fullName>
    </alternativeName>
    <alternativeName>
        <fullName evidence="5">Iron-independent fumarase</fullName>
    </alternativeName>
</protein>
<dbReference type="Pfam" id="PF00206">
    <property type="entry name" value="Lyase_1"/>
    <property type="match status" value="1"/>
</dbReference>
<feature type="binding site" evidence="5">
    <location>
        <begin position="135"/>
        <end position="137"/>
    </location>
    <ligand>
        <name>substrate</name>
    </ligand>
</feature>
<feature type="binding site" description="in site B" evidence="5">
    <location>
        <begin position="125"/>
        <end position="128"/>
    </location>
    <ligand>
        <name>substrate</name>
    </ligand>
</feature>
<gene>
    <name evidence="5" type="primary">fumC</name>
    <name evidence="8" type="ORF">SAMN05421546_1992</name>
</gene>
<dbReference type="EMBL" id="FTLW01000004">
    <property type="protein sequence ID" value="SIQ86394.1"/>
    <property type="molecule type" value="Genomic_DNA"/>
</dbReference>
<dbReference type="EC" id="4.2.1.2" evidence="5"/>
<evidence type="ECO:0000256" key="3">
    <source>
        <dbReference type="ARBA" id="ARBA00022532"/>
    </source>
</evidence>
<name>A0A1N6W8H4_9GAMM</name>
<dbReference type="UniPathway" id="UPA00223">
    <property type="reaction ID" value="UER01007"/>
</dbReference>
<comment type="miscellaneous">
    <text evidence="5">There are 2 substrate-binding sites: the catalytic A site, and the non-catalytic B site that may play a role in the transfer of substrate or product between the active site and the solvent. Alternatively, the B site may bind allosteric effectors.</text>
</comment>
<keyword evidence="4 5" id="KW-0456">Lyase</keyword>
<comment type="subcellular location">
    <subcellularLocation>
        <location evidence="5">Cytoplasm</location>
    </subcellularLocation>
</comment>
<comment type="pathway">
    <text evidence="5">Carbohydrate metabolism; tricarboxylic acid cycle; (S)-malate from fumarate: step 1/1.</text>
</comment>
<dbReference type="InterPro" id="IPR018951">
    <property type="entry name" value="Fumarase_C_C"/>
</dbReference>
<dbReference type="FunFam" id="1.10.275.10:FF:000001">
    <property type="entry name" value="Fumarate hydratase, mitochondrial"/>
    <property type="match status" value="1"/>
</dbReference>
<comment type="subunit">
    <text evidence="5">Homotetramer.</text>
</comment>
<proteinExistence type="inferred from homology"/>
<evidence type="ECO:0000313" key="8">
    <source>
        <dbReference type="EMBL" id="SIQ86394.1"/>
    </source>
</evidence>
<dbReference type="InterPro" id="IPR000362">
    <property type="entry name" value="Fumarate_lyase_fam"/>
</dbReference>
<dbReference type="STRING" id="1604334.SAMN05421546_1992"/>
<dbReference type="InterPro" id="IPR008948">
    <property type="entry name" value="L-Aspartase-like"/>
</dbReference>
<dbReference type="AlphaFoldDB" id="A0A1N6W8H4"/>
<dbReference type="InterPro" id="IPR022761">
    <property type="entry name" value="Fumarate_lyase_N"/>
</dbReference>
<dbReference type="PRINTS" id="PR00145">
    <property type="entry name" value="ARGSUCLYASE"/>
</dbReference>
<dbReference type="InterPro" id="IPR020557">
    <property type="entry name" value="Fumarate_lyase_CS"/>
</dbReference>